<evidence type="ECO:0000256" key="2">
    <source>
        <dbReference type="ARBA" id="ARBA00022723"/>
    </source>
</evidence>
<reference evidence="6" key="1">
    <citation type="submission" date="2022-11" db="EMBL/GenBank/DDBJ databases">
        <title>Chromosomal genome sequence assembly and mating type (MAT) locus characterization of the leprose asexual lichenized fungus Lepraria neglecta (Nyl.) Erichsen.</title>
        <authorList>
            <person name="Allen J.L."/>
            <person name="Pfeffer B."/>
        </authorList>
    </citation>
    <scope>NUCLEOTIDE SEQUENCE</scope>
    <source>
        <strain evidence="6">Allen 5258</strain>
    </source>
</reference>
<gene>
    <name evidence="6" type="ORF">OEA41_006587</name>
</gene>
<evidence type="ECO:0000256" key="3">
    <source>
        <dbReference type="ARBA" id="ARBA00023004"/>
    </source>
</evidence>
<dbReference type="PROSITE" id="PS00086">
    <property type="entry name" value="CYTOCHROME_P450"/>
    <property type="match status" value="1"/>
</dbReference>
<dbReference type="PANTHER" id="PTHR24305">
    <property type="entry name" value="CYTOCHROME P450"/>
    <property type="match status" value="1"/>
</dbReference>
<keyword evidence="2 4" id="KW-0479">Metal-binding</keyword>
<evidence type="ECO:0000256" key="1">
    <source>
        <dbReference type="ARBA" id="ARBA00001971"/>
    </source>
</evidence>
<comment type="caution">
    <text evidence="6">The sequence shown here is derived from an EMBL/GenBank/DDBJ whole genome shotgun (WGS) entry which is preliminary data.</text>
</comment>
<evidence type="ECO:0000256" key="4">
    <source>
        <dbReference type="PIRSR" id="PIRSR602401-1"/>
    </source>
</evidence>
<evidence type="ECO:0000313" key="6">
    <source>
        <dbReference type="EMBL" id="KAK3173258.1"/>
    </source>
</evidence>
<proteinExistence type="inferred from homology"/>
<keyword evidence="7" id="KW-1185">Reference proteome</keyword>
<keyword evidence="5" id="KW-0503">Monooxygenase</keyword>
<dbReference type="EMBL" id="JASNWA010000007">
    <property type="protein sequence ID" value="KAK3173258.1"/>
    <property type="molecule type" value="Genomic_DNA"/>
</dbReference>
<dbReference type="PRINTS" id="PR00385">
    <property type="entry name" value="P450"/>
</dbReference>
<name>A0AAD9ZBV1_9LECA</name>
<comment type="cofactor">
    <cofactor evidence="1 4">
        <name>heme</name>
        <dbReference type="ChEBI" id="CHEBI:30413"/>
    </cofactor>
</comment>
<sequence>MTRFKIMERMSSPPAGRNLFSHFPITTTDKRPVPMKMSEIIVENQVMLSAGSDTTQSALAYTMFLLAANPEKQRTLREILQKTLPTEEVTSVVASYNSVKNIPYLKACLDESMRLYAPIGFGLPRRTLGEGATIVGHHIPCGVTISAPVYTIQCNETLFKDESKHVPERWLPENPATTEEENRNLKDYYLPFSLDGRACIGRNLAYMQMSLAISAMVLAFDWNSPRLVSR</sequence>
<protein>
    <recommendedName>
        <fullName evidence="8">Cytochrome P450</fullName>
    </recommendedName>
</protein>
<dbReference type="InterPro" id="IPR050121">
    <property type="entry name" value="Cytochrome_P450_monoxygenase"/>
</dbReference>
<evidence type="ECO:0000256" key="5">
    <source>
        <dbReference type="RuleBase" id="RU000461"/>
    </source>
</evidence>
<feature type="binding site" description="axial binding residue" evidence="4">
    <location>
        <position position="199"/>
    </location>
    <ligand>
        <name>heme</name>
        <dbReference type="ChEBI" id="CHEBI:30413"/>
    </ligand>
    <ligandPart>
        <name>Fe</name>
        <dbReference type="ChEBI" id="CHEBI:18248"/>
    </ligandPart>
</feature>
<evidence type="ECO:0008006" key="8">
    <source>
        <dbReference type="Google" id="ProtNLM"/>
    </source>
</evidence>
<dbReference type="PRINTS" id="PR00463">
    <property type="entry name" value="EP450I"/>
</dbReference>
<dbReference type="InterPro" id="IPR036396">
    <property type="entry name" value="Cyt_P450_sf"/>
</dbReference>
<organism evidence="6 7">
    <name type="scientific">Lepraria neglecta</name>
    <dbReference type="NCBI Taxonomy" id="209136"/>
    <lineage>
        <taxon>Eukaryota</taxon>
        <taxon>Fungi</taxon>
        <taxon>Dikarya</taxon>
        <taxon>Ascomycota</taxon>
        <taxon>Pezizomycotina</taxon>
        <taxon>Lecanoromycetes</taxon>
        <taxon>OSLEUM clade</taxon>
        <taxon>Lecanoromycetidae</taxon>
        <taxon>Lecanorales</taxon>
        <taxon>Lecanorineae</taxon>
        <taxon>Stereocaulaceae</taxon>
        <taxon>Lepraria</taxon>
    </lineage>
</organism>
<dbReference type="Proteomes" id="UP001276659">
    <property type="component" value="Unassembled WGS sequence"/>
</dbReference>
<dbReference type="InterPro" id="IPR001128">
    <property type="entry name" value="Cyt_P450"/>
</dbReference>
<dbReference type="GO" id="GO:0020037">
    <property type="term" value="F:heme binding"/>
    <property type="evidence" value="ECO:0007669"/>
    <property type="project" value="InterPro"/>
</dbReference>
<dbReference type="AlphaFoldDB" id="A0AAD9ZBV1"/>
<dbReference type="SUPFAM" id="SSF48264">
    <property type="entry name" value="Cytochrome P450"/>
    <property type="match status" value="1"/>
</dbReference>
<dbReference type="InterPro" id="IPR017972">
    <property type="entry name" value="Cyt_P450_CS"/>
</dbReference>
<dbReference type="PANTHER" id="PTHR24305:SF172">
    <property type="entry name" value="P450, PUTATIVE (EUROFUNG)-RELATED"/>
    <property type="match status" value="1"/>
</dbReference>
<dbReference type="GO" id="GO:0005506">
    <property type="term" value="F:iron ion binding"/>
    <property type="evidence" value="ECO:0007669"/>
    <property type="project" value="InterPro"/>
</dbReference>
<dbReference type="GO" id="GO:0004497">
    <property type="term" value="F:monooxygenase activity"/>
    <property type="evidence" value="ECO:0007669"/>
    <property type="project" value="UniProtKB-KW"/>
</dbReference>
<keyword evidence="3 4" id="KW-0408">Iron</keyword>
<keyword evidence="5" id="KW-0560">Oxidoreductase</keyword>
<dbReference type="GO" id="GO:0016705">
    <property type="term" value="F:oxidoreductase activity, acting on paired donors, with incorporation or reduction of molecular oxygen"/>
    <property type="evidence" value="ECO:0007669"/>
    <property type="project" value="InterPro"/>
</dbReference>
<dbReference type="InterPro" id="IPR002401">
    <property type="entry name" value="Cyt_P450_E_grp-I"/>
</dbReference>
<dbReference type="Gene3D" id="1.10.630.10">
    <property type="entry name" value="Cytochrome P450"/>
    <property type="match status" value="1"/>
</dbReference>
<keyword evidence="4 5" id="KW-0349">Heme</keyword>
<dbReference type="Pfam" id="PF00067">
    <property type="entry name" value="p450"/>
    <property type="match status" value="1"/>
</dbReference>
<comment type="similarity">
    <text evidence="5">Belongs to the cytochrome P450 family.</text>
</comment>
<accession>A0AAD9ZBV1</accession>
<evidence type="ECO:0000313" key="7">
    <source>
        <dbReference type="Proteomes" id="UP001276659"/>
    </source>
</evidence>